<dbReference type="AlphaFoldDB" id="A0A2S0KJ70"/>
<evidence type="ECO:0000256" key="2">
    <source>
        <dbReference type="SAM" id="Phobius"/>
    </source>
</evidence>
<dbReference type="Proteomes" id="UP000239814">
    <property type="component" value="Chromosome"/>
</dbReference>
<evidence type="ECO:0000313" key="4">
    <source>
        <dbReference type="Proteomes" id="UP000239814"/>
    </source>
</evidence>
<keyword evidence="2" id="KW-0812">Transmembrane</keyword>
<feature type="transmembrane region" description="Helical" evidence="2">
    <location>
        <begin position="86"/>
        <end position="104"/>
    </location>
</feature>
<evidence type="ECO:0000313" key="3">
    <source>
        <dbReference type="EMBL" id="AVM01703.1"/>
    </source>
</evidence>
<feature type="region of interest" description="Disordered" evidence="1">
    <location>
        <begin position="1"/>
        <end position="78"/>
    </location>
</feature>
<keyword evidence="2" id="KW-1133">Transmembrane helix</keyword>
<protein>
    <submittedName>
        <fullName evidence="3">DUF3093 domain-containing protein</fullName>
    </submittedName>
</protein>
<name>A0A2S0KJ70_9ACTN</name>
<sequence>MSAAEPTDRGPDESGAGTEEGASHERLGESSDDAGIVEAEAEEAAARDDDAVTTELAEDGEDGSAGDSTTEDDPGETLFYEPGGSWALVVIGGGLIAAVAIMEILGPGRVHWPVLSIFFVIFVGFGWLQKAAAQRHVSVHLTETTLRQGAQTVKLADIAEVYPENRGREHAKWESALALGELPAVPRRRKGVGVRMKDGKLAQAWARDVDRFRSELTEAHLAVKMGLTPRKHSGDGADS</sequence>
<gene>
    <name evidence="3" type="ORF">C6V83_17000</name>
</gene>
<keyword evidence="4" id="KW-1185">Reference proteome</keyword>
<feature type="compositionally biased region" description="Acidic residues" evidence="1">
    <location>
        <begin position="56"/>
        <end position="75"/>
    </location>
</feature>
<reference evidence="3 4" key="1">
    <citation type="submission" date="2018-03" db="EMBL/GenBank/DDBJ databases">
        <title>Characteristics and genome of n-alkane degrading marine bacteria Gordonia iterans isolated from crude oil contaminated in Tae-an, South Korea.</title>
        <authorList>
            <person name="Lee S.-S."/>
            <person name="Kim H."/>
        </authorList>
    </citation>
    <scope>NUCLEOTIDE SEQUENCE [LARGE SCALE GENOMIC DNA]</scope>
    <source>
        <strain evidence="3 4">Co17</strain>
    </source>
</reference>
<keyword evidence="2" id="KW-0472">Membrane</keyword>
<dbReference type="KEGG" id="git:C6V83_17000"/>
<dbReference type="RefSeq" id="WP_105943406.1">
    <property type="nucleotide sequence ID" value="NZ_CP027433.1"/>
</dbReference>
<dbReference type="OrthoDB" id="4773470at2"/>
<feature type="transmembrane region" description="Helical" evidence="2">
    <location>
        <begin position="110"/>
        <end position="128"/>
    </location>
</feature>
<dbReference type="EMBL" id="CP027433">
    <property type="protein sequence ID" value="AVM01703.1"/>
    <property type="molecule type" value="Genomic_DNA"/>
</dbReference>
<accession>A0A2S0KJ70</accession>
<organism evidence="3 4">
    <name type="scientific">Gordonia iterans</name>
    <dbReference type="NCBI Taxonomy" id="1004901"/>
    <lineage>
        <taxon>Bacteria</taxon>
        <taxon>Bacillati</taxon>
        <taxon>Actinomycetota</taxon>
        <taxon>Actinomycetes</taxon>
        <taxon>Mycobacteriales</taxon>
        <taxon>Gordoniaceae</taxon>
        <taxon>Gordonia</taxon>
    </lineage>
</organism>
<feature type="compositionally biased region" description="Basic and acidic residues" evidence="1">
    <location>
        <begin position="1"/>
        <end position="12"/>
    </location>
</feature>
<evidence type="ECO:0000256" key="1">
    <source>
        <dbReference type="SAM" id="MobiDB-lite"/>
    </source>
</evidence>
<proteinExistence type="predicted"/>